<dbReference type="Gene3D" id="3.40.50.12660">
    <property type="match status" value="1"/>
</dbReference>
<feature type="compositionally biased region" description="Pro residues" evidence="5">
    <location>
        <begin position="51"/>
        <end position="60"/>
    </location>
</feature>
<protein>
    <submittedName>
        <fullName evidence="7">Metacaspase-1A</fullName>
    </submittedName>
</protein>
<evidence type="ECO:0000256" key="2">
    <source>
        <dbReference type="ARBA" id="ARBA00022703"/>
    </source>
</evidence>
<evidence type="ECO:0000313" key="7">
    <source>
        <dbReference type="EMBL" id="KAK9423773.1"/>
    </source>
</evidence>
<evidence type="ECO:0000256" key="1">
    <source>
        <dbReference type="ARBA" id="ARBA00009005"/>
    </source>
</evidence>
<proteinExistence type="inferred from homology"/>
<evidence type="ECO:0000256" key="3">
    <source>
        <dbReference type="ARBA" id="ARBA00022807"/>
    </source>
</evidence>
<feature type="compositionally biased region" description="Gly residues" evidence="5">
    <location>
        <begin position="1"/>
        <end position="16"/>
    </location>
</feature>
<evidence type="ECO:0000313" key="8">
    <source>
        <dbReference type="Proteomes" id="UP001408356"/>
    </source>
</evidence>
<feature type="domain" description="Peptidase C14 caspase" evidence="6">
    <location>
        <begin position="167"/>
        <end position="453"/>
    </location>
</feature>
<dbReference type="SUPFAM" id="SSF52129">
    <property type="entry name" value="Caspase-like"/>
    <property type="match status" value="1"/>
</dbReference>
<sequence length="461" mass="49472">MSYNQGYGGGYPGGNYPGQHSGYPGQHGGYPGQQGQQGHHGGGYGGDGYGRPPPGPPPPGQWQQQQGGYGGYGGPPQGPPSQYGQGQYGQPPQQHGYGHHQPPNYPPPQGLDPYGYPNHSQNYSTSGYGVGGNQGRSNAPPPPNAAQQFGHGAPSEYTFQYSNCTGKRKALLIGINYFGQSGELRGCINDTKNVSSFLMERYNYKREDMIILTDDARDQVLQPTASNIRRAMQWLVAGARPNDALFLHYSGHGGQTADLDGDEEDGTDEVIYPVDYKSAGHIVDDEIHMLVVKPLAAGVRLTAIFDSCHSGSVMDLPYMYSTKGVLKEPNLAAEAGQGLLSAIGSYARGDMGGVASSLLGFAKKAYKGDDAYNKTKDTRTSPADVIMWSGSKDDQTSADATIAQQATGAMSWAFITAIKQNPKQSYVELLNSIREVLETKYSQKPQLSCSHPLDTNLLFVM</sequence>
<comment type="similarity">
    <text evidence="1">Belongs to the peptidase C14B family.</text>
</comment>
<dbReference type="EMBL" id="JARVKF010000057">
    <property type="protein sequence ID" value="KAK9423773.1"/>
    <property type="molecule type" value="Genomic_DNA"/>
</dbReference>
<feature type="compositionally biased region" description="Polar residues" evidence="5">
    <location>
        <begin position="118"/>
        <end position="127"/>
    </location>
</feature>
<gene>
    <name evidence="7" type="ORF">SUNI508_03789</name>
</gene>
<keyword evidence="3" id="KW-0645">Protease</keyword>
<keyword evidence="8" id="KW-1185">Reference proteome</keyword>
<keyword evidence="2" id="KW-0053">Apoptosis</keyword>
<evidence type="ECO:0000256" key="5">
    <source>
        <dbReference type="SAM" id="MobiDB-lite"/>
    </source>
</evidence>
<name>A0ABR2VA33_9PEZI</name>
<evidence type="ECO:0000256" key="4">
    <source>
        <dbReference type="ARBA" id="ARBA00023145"/>
    </source>
</evidence>
<dbReference type="PANTHER" id="PTHR48104:SF30">
    <property type="entry name" value="METACASPASE-1"/>
    <property type="match status" value="1"/>
</dbReference>
<organism evidence="7 8">
    <name type="scientific">Seiridium unicorne</name>
    <dbReference type="NCBI Taxonomy" id="138068"/>
    <lineage>
        <taxon>Eukaryota</taxon>
        <taxon>Fungi</taxon>
        <taxon>Dikarya</taxon>
        <taxon>Ascomycota</taxon>
        <taxon>Pezizomycotina</taxon>
        <taxon>Sordariomycetes</taxon>
        <taxon>Xylariomycetidae</taxon>
        <taxon>Amphisphaeriales</taxon>
        <taxon>Sporocadaceae</taxon>
        <taxon>Seiridium</taxon>
    </lineage>
</organism>
<dbReference type="InterPro" id="IPR050452">
    <property type="entry name" value="Metacaspase"/>
</dbReference>
<feature type="compositionally biased region" description="Gly residues" evidence="5">
    <location>
        <begin position="38"/>
        <end position="49"/>
    </location>
</feature>
<dbReference type="PANTHER" id="PTHR48104">
    <property type="entry name" value="METACASPASE-4"/>
    <property type="match status" value="1"/>
</dbReference>
<feature type="compositionally biased region" description="Low complexity" evidence="5">
    <location>
        <begin position="80"/>
        <end position="102"/>
    </location>
</feature>
<feature type="region of interest" description="Disordered" evidence="5">
    <location>
        <begin position="1"/>
        <end position="152"/>
    </location>
</feature>
<evidence type="ECO:0000259" key="6">
    <source>
        <dbReference type="Pfam" id="PF00656"/>
    </source>
</evidence>
<reference evidence="7 8" key="1">
    <citation type="journal article" date="2024" name="J. Plant Pathol.">
        <title>Sequence and assembly of the genome of Seiridium unicorne, isolate CBS 538.82, causal agent of cypress canker disease.</title>
        <authorList>
            <person name="Scali E."/>
            <person name="Rocca G.D."/>
            <person name="Danti R."/>
            <person name="Garbelotto M."/>
            <person name="Barberini S."/>
            <person name="Baroncelli R."/>
            <person name="Emiliani G."/>
        </authorList>
    </citation>
    <scope>NUCLEOTIDE SEQUENCE [LARGE SCALE GENOMIC DNA]</scope>
    <source>
        <strain evidence="7 8">BM-138-508</strain>
    </source>
</reference>
<keyword evidence="4" id="KW-0865">Zymogen</keyword>
<accession>A0ABR2VA33</accession>
<dbReference type="InterPro" id="IPR011600">
    <property type="entry name" value="Pept_C14_caspase"/>
</dbReference>
<dbReference type="InterPro" id="IPR029030">
    <property type="entry name" value="Caspase-like_dom_sf"/>
</dbReference>
<dbReference type="Proteomes" id="UP001408356">
    <property type="component" value="Unassembled WGS sequence"/>
</dbReference>
<dbReference type="Pfam" id="PF00656">
    <property type="entry name" value="Peptidase_C14"/>
    <property type="match status" value="1"/>
</dbReference>
<comment type="caution">
    <text evidence="7">The sequence shown here is derived from an EMBL/GenBank/DDBJ whole genome shotgun (WGS) entry which is preliminary data.</text>
</comment>
<keyword evidence="3" id="KW-0378">Hydrolase</keyword>
<keyword evidence="3" id="KW-0788">Thiol protease</keyword>